<keyword evidence="2" id="KW-1185">Reference proteome</keyword>
<reference evidence="1 2" key="1">
    <citation type="submission" date="2021-11" db="EMBL/GenBank/DDBJ databases">
        <title>Aliifidinibius sp. nov., a new bacterium isolated from saline soil.</title>
        <authorList>
            <person name="Galisteo C."/>
            <person name="De La Haba R."/>
            <person name="Sanchez-Porro C."/>
            <person name="Ventosa A."/>
        </authorList>
    </citation>
    <scope>NUCLEOTIDE SEQUENCE [LARGE SCALE GENOMIC DNA]</scope>
    <source>
        <strain evidence="1 2">KACC 190600</strain>
    </source>
</reference>
<sequence length="62" mass="7498">MDQKNKLTQDITKYLRGQFSEDEAIDLWLRLLQYPEWIFYLKVEIAINGMINSKSEVYRRQG</sequence>
<dbReference type="RefSeq" id="WP_265788781.1">
    <property type="nucleotide sequence ID" value="NZ_BAABRS010000001.1"/>
</dbReference>
<protein>
    <submittedName>
        <fullName evidence="1">Uncharacterized protein</fullName>
    </submittedName>
</protein>
<dbReference type="Proteomes" id="UP001207337">
    <property type="component" value="Unassembled WGS sequence"/>
</dbReference>
<proteinExistence type="predicted"/>
<evidence type="ECO:0000313" key="2">
    <source>
        <dbReference type="Proteomes" id="UP001207337"/>
    </source>
</evidence>
<evidence type="ECO:0000313" key="1">
    <source>
        <dbReference type="EMBL" id="MCW9712669.1"/>
    </source>
</evidence>
<dbReference type="EMBL" id="JAJNDC010000001">
    <property type="protein sequence ID" value="MCW9712669.1"/>
    <property type="molecule type" value="Genomic_DNA"/>
</dbReference>
<gene>
    <name evidence="1" type="ORF">LQ318_07110</name>
</gene>
<organism evidence="1 2">
    <name type="scientific">Fodinibius salicampi</name>
    <dbReference type="NCBI Taxonomy" id="1920655"/>
    <lineage>
        <taxon>Bacteria</taxon>
        <taxon>Pseudomonadati</taxon>
        <taxon>Balneolota</taxon>
        <taxon>Balneolia</taxon>
        <taxon>Balneolales</taxon>
        <taxon>Balneolaceae</taxon>
        <taxon>Fodinibius</taxon>
    </lineage>
</organism>
<name>A0ABT3PXS9_9BACT</name>
<accession>A0ABT3PXS9</accession>
<comment type="caution">
    <text evidence="1">The sequence shown here is derived from an EMBL/GenBank/DDBJ whole genome shotgun (WGS) entry which is preliminary data.</text>
</comment>